<evidence type="ECO:0000313" key="2">
    <source>
        <dbReference type="EMBL" id="JAH05249.1"/>
    </source>
</evidence>
<dbReference type="AlphaFoldDB" id="A0A0E9PL83"/>
<reference evidence="2" key="2">
    <citation type="journal article" date="2015" name="Fish Shellfish Immunol.">
        <title>Early steps in the European eel (Anguilla anguilla)-Vibrio vulnificus interaction in the gills: Role of the RtxA13 toxin.</title>
        <authorList>
            <person name="Callol A."/>
            <person name="Pajuelo D."/>
            <person name="Ebbesson L."/>
            <person name="Teles M."/>
            <person name="MacKenzie S."/>
            <person name="Amaro C."/>
        </authorList>
    </citation>
    <scope>NUCLEOTIDE SEQUENCE</scope>
</reference>
<keyword evidence="1" id="KW-0812">Transmembrane</keyword>
<sequence length="41" mass="4915">MIFFSVIFHPLRSNTVIIIRLIFILPNVHLFTFHIFKISTQ</sequence>
<name>A0A0E9PL83_ANGAN</name>
<reference evidence="2" key="1">
    <citation type="submission" date="2014-11" db="EMBL/GenBank/DDBJ databases">
        <authorList>
            <person name="Amaro Gonzalez C."/>
        </authorList>
    </citation>
    <scope>NUCLEOTIDE SEQUENCE</scope>
</reference>
<accession>A0A0E9PL83</accession>
<dbReference type="EMBL" id="GBXM01103328">
    <property type="protein sequence ID" value="JAH05249.1"/>
    <property type="molecule type" value="Transcribed_RNA"/>
</dbReference>
<evidence type="ECO:0000256" key="1">
    <source>
        <dbReference type="SAM" id="Phobius"/>
    </source>
</evidence>
<organism evidence="2">
    <name type="scientific">Anguilla anguilla</name>
    <name type="common">European freshwater eel</name>
    <name type="synonym">Muraena anguilla</name>
    <dbReference type="NCBI Taxonomy" id="7936"/>
    <lineage>
        <taxon>Eukaryota</taxon>
        <taxon>Metazoa</taxon>
        <taxon>Chordata</taxon>
        <taxon>Craniata</taxon>
        <taxon>Vertebrata</taxon>
        <taxon>Euteleostomi</taxon>
        <taxon>Actinopterygii</taxon>
        <taxon>Neopterygii</taxon>
        <taxon>Teleostei</taxon>
        <taxon>Anguilliformes</taxon>
        <taxon>Anguillidae</taxon>
        <taxon>Anguilla</taxon>
    </lineage>
</organism>
<proteinExistence type="predicted"/>
<keyword evidence="1" id="KW-0472">Membrane</keyword>
<feature type="transmembrane region" description="Helical" evidence="1">
    <location>
        <begin position="17"/>
        <end position="36"/>
    </location>
</feature>
<protein>
    <submittedName>
        <fullName evidence="2">Uncharacterized protein</fullName>
    </submittedName>
</protein>
<keyword evidence="1" id="KW-1133">Transmembrane helix</keyword>